<dbReference type="Proteomes" id="UP000814367">
    <property type="component" value="Unassembled WGS sequence"/>
</dbReference>
<evidence type="ECO:0000313" key="6">
    <source>
        <dbReference type="Proteomes" id="UP000261016"/>
    </source>
</evidence>
<dbReference type="Proteomes" id="UP000261016">
    <property type="component" value="Unassembled WGS sequence"/>
</dbReference>
<evidence type="ECO:0000313" key="3">
    <source>
        <dbReference type="EMBL" id="MCG6226276.1"/>
    </source>
</evidence>
<sequence length="161" mass="17786">MNFKLLGAALLSATVLLTACGQNNDKAMKDENKKSETKSDKKSNDPKKDKQSKKDKKKEHKMQSKEEALNQSVEQNTNQQQSTEQTNQQTQQQNVQTQDNNRALTKQQMEANAKVAKQNGYTGIPNGDMGGVPTSEKSYSNDQLDPETGLPKDGAVPKDSE</sequence>
<evidence type="ECO:0000313" key="4">
    <source>
        <dbReference type="EMBL" id="NBH30245.1"/>
    </source>
</evidence>
<feature type="compositionally biased region" description="Polar residues" evidence="1">
    <location>
        <begin position="99"/>
        <end position="110"/>
    </location>
</feature>
<dbReference type="RefSeq" id="WP_015365260.1">
    <property type="nucleotide sequence ID" value="NZ_CABMFV010000001.1"/>
</dbReference>
<feature type="region of interest" description="Disordered" evidence="1">
    <location>
        <begin position="22"/>
        <end position="161"/>
    </location>
</feature>
<dbReference type="PROSITE" id="PS51257">
    <property type="entry name" value="PROKAR_LIPOPROTEIN"/>
    <property type="match status" value="1"/>
</dbReference>
<comment type="caution">
    <text evidence="5">The sequence shown here is derived from an EMBL/GenBank/DDBJ whole genome shotgun (WGS) entry which is preliminary data.</text>
</comment>
<name>A0A364UQV0_STAWA</name>
<protein>
    <recommendedName>
        <fullName evidence="9">Lipoprotein</fullName>
    </recommendedName>
</protein>
<dbReference type="AlphaFoldDB" id="A0A364UQV0"/>
<evidence type="ECO:0000313" key="5">
    <source>
        <dbReference type="EMBL" id="RGM32168.1"/>
    </source>
</evidence>
<proteinExistence type="predicted"/>
<organism evidence="5 6">
    <name type="scientific">Staphylococcus warneri</name>
    <dbReference type="NCBI Taxonomy" id="1292"/>
    <lineage>
        <taxon>Bacteria</taxon>
        <taxon>Bacillati</taxon>
        <taxon>Bacillota</taxon>
        <taxon>Bacilli</taxon>
        <taxon>Bacillales</taxon>
        <taxon>Staphylococcaceae</taxon>
        <taxon>Staphylococcus</taxon>
    </lineage>
</organism>
<gene>
    <name evidence="4" type="ORF">D3Z30_04545</name>
    <name evidence="5" type="ORF">DXC19_01355</name>
    <name evidence="3" type="ORF">G8J23_09800</name>
</gene>
<reference evidence="3 8" key="3">
    <citation type="submission" date="2020-03" db="EMBL/GenBank/DDBJ databases">
        <title>Comparative genetics of Staphylococcus warneri persistents from caprine mastitis.</title>
        <authorList>
            <person name="Franca C.A."/>
            <person name="Rosa D.S."/>
            <person name="Silva A."/>
            <person name="Rodrigues D.L.N."/>
            <person name="Santos R.G."/>
            <person name="Castillo R.E.H."/>
            <person name="Moreira M.A.S."/>
            <person name="Lima M.C."/>
            <person name="Gouveia G.V."/>
            <person name="Gouveia J.J.S."/>
            <person name="Souza R.F.S."/>
            <person name="Bertram B."/>
            <person name="Azevedo V."/>
            <person name="Costa M."/>
        </authorList>
    </citation>
    <scope>NUCLEOTIDE SEQUENCE [LARGE SCALE GENOMIC DNA]</scope>
    <source>
        <strain evidence="3 8">Cap 9.2</strain>
    </source>
</reference>
<evidence type="ECO:0008006" key="9">
    <source>
        <dbReference type="Google" id="ProtNLM"/>
    </source>
</evidence>
<reference evidence="4 7" key="2">
    <citation type="submission" date="2018-08" db="EMBL/GenBank/DDBJ databases">
        <title>Murine metabolic-syndrome-specific gut microbial biobank.</title>
        <authorList>
            <person name="Liu C."/>
        </authorList>
    </citation>
    <scope>NUCLEOTIDE SEQUENCE [LARGE SCALE GENOMIC DNA]</scope>
    <source>
        <strain evidence="4 7">1XD21-27</strain>
    </source>
</reference>
<feature type="signal peptide" evidence="2">
    <location>
        <begin position="1"/>
        <end position="19"/>
    </location>
</feature>
<feature type="chain" id="PRO_5044584930" description="Lipoprotein" evidence="2">
    <location>
        <begin position="20"/>
        <end position="161"/>
    </location>
</feature>
<keyword evidence="8" id="KW-1185">Reference proteome</keyword>
<feature type="compositionally biased region" description="Low complexity" evidence="1">
    <location>
        <begin position="70"/>
        <end position="98"/>
    </location>
</feature>
<accession>A0A364UQV0</accession>
<reference evidence="5 6" key="1">
    <citation type="submission" date="2018-08" db="EMBL/GenBank/DDBJ databases">
        <title>A genome reference for cultivated species of the human gut microbiota.</title>
        <authorList>
            <person name="Zou Y."/>
            <person name="Xue W."/>
            <person name="Luo G."/>
        </authorList>
    </citation>
    <scope>NUCLEOTIDE SEQUENCE [LARGE SCALE GENOMIC DNA]</scope>
    <source>
        <strain evidence="5 6">OM08-17AT</strain>
    </source>
</reference>
<evidence type="ECO:0000256" key="2">
    <source>
        <dbReference type="SAM" id="SignalP"/>
    </source>
</evidence>
<dbReference type="EMBL" id="JAANHJ010000001">
    <property type="protein sequence ID" value="MCG6226276.1"/>
    <property type="molecule type" value="Genomic_DNA"/>
</dbReference>
<dbReference type="EMBL" id="QSTD01000001">
    <property type="protein sequence ID" value="RGM32168.1"/>
    <property type="molecule type" value="Genomic_DNA"/>
</dbReference>
<feature type="compositionally biased region" description="Basic and acidic residues" evidence="1">
    <location>
        <begin position="26"/>
        <end position="49"/>
    </location>
</feature>
<feature type="compositionally biased region" description="Basic residues" evidence="1">
    <location>
        <begin position="50"/>
        <end position="60"/>
    </location>
</feature>
<evidence type="ECO:0000313" key="7">
    <source>
        <dbReference type="Proteomes" id="UP000481807"/>
    </source>
</evidence>
<dbReference type="EMBL" id="QXWP01000002">
    <property type="protein sequence ID" value="NBH30245.1"/>
    <property type="molecule type" value="Genomic_DNA"/>
</dbReference>
<evidence type="ECO:0000256" key="1">
    <source>
        <dbReference type="SAM" id="MobiDB-lite"/>
    </source>
</evidence>
<evidence type="ECO:0000313" key="8">
    <source>
        <dbReference type="Proteomes" id="UP000814367"/>
    </source>
</evidence>
<keyword evidence="2" id="KW-0732">Signal</keyword>
<dbReference type="Proteomes" id="UP000481807">
    <property type="component" value="Unassembled WGS sequence"/>
</dbReference>